<comment type="caution">
    <text evidence="2">The sequence shown here is derived from an EMBL/GenBank/DDBJ whole genome shotgun (WGS) entry which is preliminary data.</text>
</comment>
<evidence type="ECO:0000256" key="1">
    <source>
        <dbReference type="SAM" id="MobiDB-lite"/>
    </source>
</evidence>
<dbReference type="RefSeq" id="WP_008198329.1">
    <property type="nucleotide sequence ID" value="NZ_BHVO01000028.1"/>
</dbReference>
<dbReference type="Proteomes" id="UP000323569">
    <property type="component" value="Unassembled WGS sequence"/>
</dbReference>
<feature type="region of interest" description="Disordered" evidence="1">
    <location>
        <begin position="138"/>
        <end position="163"/>
    </location>
</feature>
<name>A0A5A5R2S3_MICAE</name>
<dbReference type="AlphaFoldDB" id="A0A5A5R2S3"/>
<gene>
    <name evidence="2" type="ORF">MiYa_02006</name>
</gene>
<reference evidence="2 3" key="1">
    <citation type="submission" date="2018-09" db="EMBL/GenBank/DDBJ databases">
        <title>Evolutionary history of phycoerythrin pigmentation in the water bloom-forming cyanobacterium Microcystis aeruginosa.</title>
        <authorList>
            <person name="Tanabe Y."/>
            <person name="Tanabe Y."/>
            <person name="Yamaguchi H."/>
        </authorList>
    </citation>
    <scope>NUCLEOTIDE SEQUENCE [LARGE SCALE GENOMIC DNA]</scope>
    <source>
        <strain evidence="2 3">NIES-2519</strain>
    </source>
</reference>
<evidence type="ECO:0000313" key="2">
    <source>
        <dbReference type="EMBL" id="GCA70474.1"/>
    </source>
</evidence>
<accession>A0A5A5R2S3</accession>
<sequence>MSTPYDNCFDHITDPVQRNSVRQQWLQMLDGGLSVADVRMLLDKYPDFQFAISRWIPCQPASLGFSYDTMDRLKEFLATLPEFKYVFDKYVSNLVSEPGKQPEYEKESKLNKLATIFPEFKQVAEKYIEASLKYHKEQREAAERERLERERRESPEERRERERKEYEYLYPDSDWYSEHRTRYL</sequence>
<protein>
    <submittedName>
        <fullName evidence="2">Uncharacterized protein</fullName>
    </submittedName>
</protein>
<dbReference type="EMBL" id="BHVO01000028">
    <property type="protein sequence ID" value="GCA70474.1"/>
    <property type="molecule type" value="Genomic_DNA"/>
</dbReference>
<proteinExistence type="predicted"/>
<organism evidence="2 3">
    <name type="scientific">Microcystis aeruginosa NIES-2519</name>
    <dbReference type="NCBI Taxonomy" id="2303981"/>
    <lineage>
        <taxon>Bacteria</taxon>
        <taxon>Bacillati</taxon>
        <taxon>Cyanobacteriota</taxon>
        <taxon>Cyanophyceae</taxon>
        <taxon>Oscillatoriophycideae</taxon>
        <taxon>Chroococcales</taxon>
        <taxon>Microcystaceae</taxon>
        <taxon>Microcystis</taxon>
    </lineage>
</organism>
<evidence type="ECO:0000313" key="3">
    <source>
        <dbReference type="Proteomes" id="UP000323569"/>
    </source>
</evidence>